<sequence length="183" mass="20067">MSSSHSQSINSAEVIQTGSGIKADRLKSRGLQDRFILMKTDDTDDTYDTTRQKLAGFEFYARLGQKLEVQEHEQTIIYDVTVTNGGLTYNNKTGIFTCATSGVYVFSWSALVTADHYVETILRSSKSDLGLTYSGGKGYPGSGSQTVVVNLHQGDNVQVKVGSFTPGSILYDIYTTFSGFRLQ</sequence>
<dbReference type="EMBL" id="NEDP02001345">
    <property type="protein sequence ID" value="OWF53417.1"/>
    <property type="molecule type" value="Genomic_DNA"/>
</dbReference>
<dbReference type="PANTHER" id="PTHR15427:SF33">
    <property type="entry name" value="COLLAGEN IV NC1 DOMAIN-CONTAINING PROTEIN"/>
    <property type="match status" value="1"/>
</dbReference>
<reference evidence="4 5" key="1">
    <citation type="journal article" date="2017" name="Nat. Ecol. Evol.">
        <title>Scallop genome provides insights into evolution of bilaterian karyotype and development.</title>
        <authorList>
            <person name="Wang S."/>
            <person name="Zhang J."/>
            <person name="Jiao W."/>
            <person name="Li J."/>
            <person name="Xun X."/>
            <person name="Sun Y."/>
            <person name="Guo X."/>
            <person name="Huan P."/>
            <person name="Dong B."/>
            <person name="Zhang L."/>
            <person name="Hu X."/>
            <person name="Sun X."/>
            <person name="Wang J."/>
            <person name="Zhao C."/>
            <person name="Wang Y."/>
            <person name="Wang D."/>
            <person name="Huang X."/>
            <person name="Wang R."/>
            <person name="Lv J."/>
            <person name="Li Y."/>
            <person name="Zhang Z."/>
            <person name="Liu B."/>
            <person name="Lu W."/>
            <person name="Hui Y."/>
            <person name="Liang J."/>
            <person name="Zhou Z."/>
            <person name="Hou R."/>
            <person name="Li X."/>
            <person name="Liu Y."/>
            <person name="Li H."/>
            <person name="Ning X."/>
            <person name="Lin Y."/>
            <person name="Zhao L."/>
            <person name="Xing Q."/>
            <person name="Dou J."/>
            <person name="Li Y."/>
            <person name="Mao J."/>
            <person name="Guo H."/>
            <person name="Dou H."/>
            <person name="Li T."/>
            <person name="Mu C."/>
            <person name="Jiang W."/>
            <person name="Fu Q."/>
            <person name="Fu X."/>
            <person name="Miao Y."/>
            <person name="Liu J."/>
            <person name="Yu Q."/>
            <person name="Li R."/>
            <person name="Liao H."/>
            <person name="Li X."/>
            <person name="Kong Y."/>
            <person name="Jiang Z."/>
            <person name="Chourrout D."/>
            <person name="Li R."/>
            <person name="Bao Z."/>
        </authorList>
    </citation>
    <scope>NUCLEOTIDE SEQUENCE [LARGE SCALE GENOMIC DNA]</scope>
    <source>
        <strain evidence="4 5">PY_sf001</strain>
    </source>
</reference>
<evidence type="ECO:0000313" key="5">
    <source>
        <dbReference type="Proteomes" id="UP000242188"/>
    </source>
</evidence>
<organism evidence="4 5">
    <name type="scientific">Mizuhopecten yessoensis</name>
    <name type="common">Japanese scallop</name>
    <name type="synonym">Patinopecten yessoensis</name>
    <dbReference type="NCBI Taxonomy" id="6573"/>
    <lineage>
        <taxon>Eukaryota</taxon>
        <taxon>Metazoa</taxon>
        <taxon>Spiralia</taxon>
        <taxon>Lophotrochozoa</taxon>
        <taxon>Mollusca</taxon>
        <taxon>Bivalvia</taxon>
        <taxon>Autobranchia</taxon>
        <taxon>Pteriomorphia</taxon>
        <taxon>Pectinida</taxon>
        <taxon>Pectinoidea</taxon>
        <taxon>Pectinidae</taxon>
        <taxon>Mizuhopecten</taxon>
    </lineage>
</organism>
<dbReference type="PRINTS" id="PR00007">
    <property type="entry name" value="COMPLEMNTC1Q"/>
</dbReference>
<dbReference type="GO" id="GO:0005581">
    <property type="term" value="C:collagen trimer"/>
    <property type="evidence" value="ECO:0007669"/>
    <property type="project" value="UniProtKB-KW"/>
</dbReference>
<keyword evidence="4" id="KW-0176">Collagen</keyword>
<keyword evidence="5" id="KW-1185">Reference proteome</keyword>
<evidence type="ECO:0000256" key="2">
    <source>
        <dbReference type="ARBA" id="ARBA00022525"/>
    </source>
</evidence>
<dbReference type="SMART" id="SM00110">
    <property type="entry name" value="C1Q"/>
    <property type="match status" value="1"/>
</dbReference>
<protein>
    <submittedName>
        <fullName evidence="4">Collagen alpha-2(VIII) chain</fullName>
    </submittedName>
</protein>
<gene>
    <name evidence="4" type="ORF">KP79_PYT23420</name>
</gene>
<dbReference type="OrthoDB" id="10070467at2759"/>
<evidence type="ECO:0000259" key="3">
    <source>
        <dbReference type="PROSITE" id="PS50871"/>
    </source>
</evidence>
<proteinExistence type="predicted"/>
<dbReference type="Gene3D" id="2.60.120.40">
    <property type="match status" value="1"/>
</dbReference>
<comment type="caution">
    <text evidence="4">The sequence shown here is derived from an EMBL/GenBank/DDBJ whole genome shotgun (WGS) entry which is preliminary data.</text>
</comment>
<accession>A0A210QXD4</accession>
<dbReference type="Pfam" id="PF00386">
    <property type="entry name" value="C1q"/>
    <property type="match status" value="1"/>
</dbReference>
<evidence type="ECO:0000313" key="4">
    <source>
        <dbReference type="EMBL" id="OWF53417.1"/>
    </source>
</evidence>
<evidence type="ECO:0000256" key="1">
    <source>
        <dbReference type="ARBA" id="ARBA00004613"/>
    </source>
</evidence>
<dbReference type="PANTHER" id="PTHR15427">
    <property type="entry name" value="EMILIN ELASTIN MICROFIBRIL INTERFACE-LOCATED PROTEIN ELASTIN MICROFIBRIL INTERFACER"/>
    <property type="match status" value="1"/>
</dbReference>
<feature type="domain" description="C1q" evidence="3">
    <location>
        <begin position="52"/>
        <end position="183"/>
    </location>
</feature>
<dbReference type="InterPro" id="IPR050392">
    <property type="entry name" value="Collagen/C1q_domain"/>
</dbReference>
<keyword evidence="2" id="KW-0964">Secreted</keyword>
<dbReference type="PROSITE" id="PS50871">
    <property type="entry name" value="C1Q"/>
    <property type="match status" value="1"/>
</dbReference>
<dbReference type="InterPro" id="IPR001073">
    <property type="entry name" value="C1q_dom"/>
</dbReference>
<name>A0A210QXD4_MIZYE</name>
<dbReference type="SUPFAM" id="SSF49842">
    <property type="entry name" value="TNF-like"/>
    <property type="match status" value="1"/>
</dbReference>
<dbReference type="Proteomes" id="UP000242188">
    <property type="component" value="Unassembled WGS sequence"/>
</dbReference>
<dbReference type="InterPro" id="IPR008983">
    <property type="entry name" value="Tumour_necrosis_fac-like_dom"/>
</dbReference>
<dbReference type="AlphaFoldDB" id="A0A210QXD4"/>
<comment type="subcellular location">
    <subcellularLocation>
        <location evidence="1">Secreted</location>
    </subcellularLocation>
</comment>